<dbReference type="PROSITE" id="PS00622">
    <property type="entry name" value="HTH_LUXR_1"/>
    <property type="match status" value="1"/>
</dbReference>
<keyword evidence="2" id="KW-0238">DNA-binding</keyword>
<protein>
    <submittedName>
        <fullName evidence="5">LuxR family transcriptional regulator</fullName>
    </submittedName>
</protein>
<dbReference type="InterPro" id="IPR000792">
    <property type="entry name" value="Tscrpt_reg_LuxR_C"/>
</dbReference>
<dbReference type="GO" id="GO:0006355">
    <property type="term" value="P:regulation of DNA-templated transcription"/>
    <property type="evidence" value="ECO:0007669"/>
    <property type="project" value="InterPro"/>
</dbReference>
<dbReference type="RefSeq" id="WP_052109572.1">
    <property type="nucleotide sequence ID" value="NZ_AVPJ01000004.1"/>
</dbReference>
<evidence type="ECO:0000256" key="1">
    <source>
        <dbReference type="ARBA" id="ARBA00023015"/>
    </source>
</evidence>
<dbReference type="Proteomes" id="UP000030002">
    <property type="component" value="Unassembled WGS sequence"/>
</dbReference>
<keyword evidence="3" id="KW-0804">Transcription</keyword>
<dbReference type="InterPro" id="IPR016032">
    <property type="entry name" value="Sig_transdc_resp-reg_C-effctor"/>
</dbReference>
<dbReference type="STRING" id="1385520.N802_14900"/>
<evidence type="ECO:0000313" key="6">
    <source>
        <dbReference type="Proteomes" id="UP000030002"/>
    </source>
</evidence>
<dbReference type="PRINTS" id="PR00038">
    <property type="entry name" value="HTHLUXR"/>
</dbReference>
<dbReference type="InterPro" id="IPR011990">
    <property type="entry name" value="TPR-like_helical_dom_sf"/>
</dbReference>
<evidence type="ECO:0000256" key="3">
    <source>
        <dbReference type="ARBA" id="ARBA00023163"/>
    </source>
</evidence>
<dbReference type="Gene3D" id="1.25.40.10">
    <property type="entry name" value="Tetratricopeptide repeat domain"/>
    <property type="match status" value="1"/>
</dbReference>
<dbReference type="SUPFAM" id="SSF46894">
    <property type="entry name" value="C-terminal effector domain of the bipartite response regulators"/>
    <property type="match status" value="1"/>
</dbReference>
<dbReference type="CDD" id="cd06170">
    <property type="entry name" value="LuxR_C_like"/>
    <property type="match status" value="1"/>
</dbReference>
<evidence type="ECO:0000313" key="5">
    <source>
        <dbReference type="EMBL" id="KGN33321.1"/>
    </source>
</evidence>
<dbReference type="Gene3D" id="1.10.10.10">
    <property type="entry name" value="Winged helix-like DNA-binding domain superfamily/Winged helix DNA-binding domain"/>
    <property type="match status" value="1"/>
</dbReference>
<organism evidence="5 6">
    <name type="scientific">Knoellia sinensis KCTC 19936</name>
    <dbReference type="NCBI Taxonomy" id="1385520"/>
    <lineage>
        <taxon>Bacteria</taxon>
        <taxon>Bacillati</taxon>
        <taxon>Actinomycetota</taxon>
        <taxon>Actinomycetes</taxon>
        <taxon>Micrococcales</taxon>
        <taxon>Intrasporangiaceae</taxon>
        <taxon>Knoellia</taxon>
    </lineage>
</organism>
<dbReference type="PROSITE" id="PS50043">
    <property type="entry name" value="HTH_LUXR_2"/>
    <property type="match status" value="1"/>
</dbReference>
<keyword evidence="1" id="KW-0805">Transcription regulation</keyword>
<dbReference type="EMBL" id="AVPJ01000004">
    <property type="protein sequence ID" value="KGN33321.1"/>
    <property type="molecule type" value="Genomic_DNA"/>
</dbReference>
<dbReference type="GO" id="GO:0003677">
    <property type="term" value="F:DNA binding"/>
    <property type="evidence" value="ECO:0007669"/>
    <property type="project" value="UniProtKB-KW"/>
</dbReference>
<keyword evidence="6" id="KW-1185">Reference proteome</keyword>
<dbReference type="PANTHER" id="PTHR44688:SF16">
    <property type="entry name" value="DNA-BINDING TRANSCRIPTIONAL ACTIVATOR DEVR_DOSR"/>
    <property type="match status" value="1"/>
</dbReference>
<reference evidence="5 6" key="1">
    <citation type="submission" date="2013-08" db="EMBL/GenBank/DDBJ databases">
        <title>The genome sequence of Knoellia sinensis.</title>
        <authorList>
            <person name="Zhu W."/>
            <person name="Wang G."/>
        </authorList>
    </citation>
    <scope>NUCLEOTIDE SEQUENCE [LARGE SCALE GENOMIC DNA]</scope>
    <source>
        <strain evidence="5 6">KCTC 19936</strain>
    </source>
</reference>
<evidence type="ECO:0000256" key="2">
    <source>
        <dbReference type="ARBA" id="ARBA00023125"/>
    </source>
</evidence>
<feature type="domain" description="HTH luxR-type" evidence="4">
    <location>
        <begin position="457"/>
        <end position="522"/>
    </location>
</feature>
<dbReference type="AlphaFoldDB" id="A0A0A0JCE8"/>
<dbReference type="PANTHER" id="PTHR44688">
    <property type="entry name" value="DNA-BINDING TRANSCRIPTIONAL ACTIVATOR DEVR_DOSR"/>
    <property type="match status" value="1"/>
</dbReference>
<dbReference type="InterPro" id="IPR036388">
    <property type="entry name" value="WH-like_DNA-bd_sf"/>
</dbReference>
<dbReference type="eggNOG" id="COG2197">
    <property type="taxonomic scope" value="Bacteria"/>
</dbReference>
<sequence>MTEPFESARASARERGSALGLVELRGLADAAWWEGDGTTSMALGEEVYRRLHGEGRLEEAARQALDLALEWVTRGDVTIGEAWLARASRVLDGVGTADAPVAHGFLRFVETSFDPDVDADPRAAAEAANELAALGRSHPESPLLCFSGVLEGLAAVRDGRTADGFRALDDAMLEVLAGRVPPKWSGDIYCTVINLAHVLADWGRMRDWTDALDRWASPLSRTFMYSPVTRVHRLQLIAAEGGWDEVLEEMENPSAALVGSHGWLAGEGYRELGDVLRLRGRREEASVAYRRARELGVDPQPGEALLAHAAGSSSEAANMIRAAMEGQGRLDRARVLLSAVEVGLAIGDADLVVGSAAELRATATLYGTPGLAAWADHADGLLALADGRLSDAIASLKSALRTYRGQRLRYAVARVHEDLASARRETGEDAAADADAATALSIYRDLGAEPDVARLSPATRPGGLTAREEEVLRLVVRGSSNREIAAELVISDKTVSRHLANVFVKIGVGSRTAAVAWAHANGIHDSLQRPH</sequence>
<name>A0A0A0JCE8_9MICO</name>
<dbReference type="OrthoDB" id="27092at2"/>
<dbReference type="SUPFAM" id="SSF48452">
    <property type="entry name" value="TPR-like"/>
    <property type="match status" value="1"/>
</dbReference>
<comment type="caution">
    <text evidence="5">The sequence shown here is derived from an EMBL/GenBank/DDBJ whole genome shotgun (WGS) entry which is preliminary data.</text>
</comment>
<evidence type="ECO:0000259" key="4">
    <source>
        <dbReference type="PROSITE" id="PS50043"/>
    </source>
</evidence>
<proteinExistence type="predicted"/>
<accession>A0A0A0JCE8</accession>
<dbReference type="SMART" id="SM00421">
    <property type="entry name" value="HTH_LUXR"/>
    <property type="match status" value="1"/>
</dbReference>
<gene>
    <name evidence="5" type="ORF">N802_14900</name>
</gene>
<dbReference type="Pfam" id="PF00196">
    <property type="entry name" value="GerE"/>
    <property type="match status" value="1"/>
</dbReference>